<dbReference type="InterPro" id="IPR011335">
    <property type="entry name" value="Restrct_endonuc-II-like"/>
</dbReference>
<feature type="coiled-coil region" evidence="1">
    <location>
        <begin position="440"/>
        <end position="489"/>
    </location>
</feature>
<dbReference type="Gene3D" id="3.90.320.10">
    <property type="match status" value="1"/>
</dbReference>
<dbReference type="InterPro" id="IPR011604">
    <property type="entry name" value="PDDEXK-like_dom_sf"/>
</dbReference>
<dbReference type="EMBL" id="JAODYH010000008">
    <property type="protein sequence ID" value="MCT9812452.1"/>
    <property type="molecule type" value="Genomic_DNA"/>
</dbReference>
<dbReference type="Proteomes" id="UP001525968">
    <property type="component" value="Unassembled WGS sequence"/>
</dbReference>
<comment type="caution">
    <text evidence="3">The sequence shown here is derived from an EMBL/GenBank/DDBJ whole genome shotgun (WGS) entry which is preliminary data.</text>
</comment>
<dbReference type="InterPro" id="IPR019080">
    <property type="entry name" value="YqaJ_viral_recombinase"/>
</dbReference>
<dbReference type="RefSeq" id="WP_261501699.1">
    <property type="nucleotide sequence ID" value="NZ_JAODYH010000008.1"/>
</dbReference>
<reference evidence="3 4" key="1">
    <citation type="submission" date="2022-09" db="EMBL/GenBank/DDBJ databases">
        <title>Draft genome of isolate Be4.</title>
        <authorList>
            <person name="Sanchez-Castro I."/>
            <person name="Martinez-Rodriguez P."/>
            <person name="Descostes M."/>
            <person name="Merroun M."/>
        </authorList>
    </citation>
    <scope>NUCLEOTIDE SEQUENCE [LARGE SCALE GENOMIC DNA]</scope>
    <source>
        <strain evidence="3 4">Be4</strain>
    </source>
</reference>
<evidence type="ECO:0000313" key="3">
    <source>
        <dbReference type="EMBL" id="MCT9812452.1"/>
    </source>
</evidence>
<dbReference type="Pfam" id="PF09588">
    <property type="entry name" value="YqaJ"/>
    <property type="match status" value="1"/>
</dbReference>
<evidence type="ECO:0000256" key="1">
    <source>
        <dbReference type="SAM" id="Coils"/>
    </source>
</evidence>
<feature type="domain" description="YqaJ viral recombinase" evidence="2">
    <location>
        <begin position="12"/>
        <end position="157"/>
    </location>
</feature>
<name>A0ABT2PT99_9BURK</name>
<accession>A0ABT2PT99</accession>
<gene>
    <name evidence="3" type="ORF">N0K08_17550</name>
</gene>
<keyword evidence="1" id="KW-0175">Coiled coil</keyword>
<dbReference type="SUPFAM" id="SSF52980">
    <property type="entry name" value="Restriction endonuclease-like"/>
    <property type="match status" value="1"/>
</dbReference>
<evidence type="ECO:0000259" key="2">
    <source>
        <dbReference type="Pfam" id="PF09588"/>
    </source>
</evidence>
<keyword evidence="4" id="KW-1185">Reference proteome</keyword>
<evidence type="ECO:0000313" key="4">
    <source>
        <dbReference type="Proteomes" id="UP001525968"/>
    </source>
</evidence>
<organism evidence="3 4">
    <name type="scientific">Acidovorax bellezanensis</name>
    <dbReference type="NCBI Taxonomy" id="2976702"/>
    <lineage>
        <taxon>Bacteria</taxon>
        <taxon>Pseudomonadati</taxon>
        <taxon>Pseudomonadota</taxon>
        <taxon>Betaproteobacteria</taxon>
        <taxon>Burkholderiales</taxon>
        <taxon>Comamonadaceae</taxon>
        <taxon>Acidovorax</taxon>
    </lineage>
</organism>
<protein>
    <submittedName>
        <fullName evidence="3">YqaJ viral recombinase family protein</fullName>
    </submittedName>
</protein>
<proteinExistence type="predicted"/>
<sequence length="614" mass="66847">MKIVNLLQGSPEWHAHRAQHFNASDAPAMMSCSPYKTRGELIAELATGITPEVGPAQQRIFDAGHQFEALARPLAEEIAGEELYPVVGAEGKYSASFDGLTMLEDAAFEHKSLNKGLLAAFDDIDTVAPEYRNEQAGLLLPLHYQVQMEQQAMVSGCTRILFMASKWEADRDTGEWVLIQERHCWYTPNLELRAQIVAGWELLEKDVAAYAPPKSDPIAAKIQQALPALRIEASGSITASNLDEFQVVVLDRINAVNMELVTDQDFADGDADGKWLRDVSAKMKEAVQRVRGGMESVDEVLRVLEQLDDIATKKAIAIEKKVKTEKDVRKEQIVLSAQRSLDEHIAELNRSLDARYLASPGPVFASVVKGLKSLDSMTDKVQAELGNQQASANAAAARYKANREHLKQTDGDWVNLFPDFSLAGNKAAEDFQALAALRIGNQKQADAQRLEAEREKIRAQEQAKAEATVRAEQEQKRLAEEAAATAEREKALQAEKDAQATIAEAYKADALPAPLLSDLSAVATFVRDEAVATIDAKQVISAARTGAALVDASETMTLGQINTLIAPIKVDAAGLADLGFEAKTIKAAKHYPASDVPKILAAMVKHLQGLLITA</sequence>